<sequence length="199" mass="21616">MAAKKTKKIEEVRVSLLPEEKVVSKIESRRTERILTAILAGTILIIVSATIYLRAGAARAISQAKIQENALAALNLELAKVETSVRTGGNVGQRIEFAKRSLQNHIAAERVADVLESSTVPEVYFTQFAANTDGTLILSARGKNFQAVTRQILAWNTHPQIAHSRVSGVSATVDKLGNVEGIDFSVTLTLKEGTLIWKP</sequence>
<evidence type="ECO:0000256" key="1">
    <source>
        <dbReference type="SAM" id="Phobius"/>
    </source>
</evidence>
<protein>
    <submittedName>
        <fullName evidence="2">Uncharacterized protein</fullName>
    </submittedName>
</protein>
<keyword evidence="1" id="KW-0812">Transmembrane</keyword>
<dbReference type="EMBL" id="MGEJ01000009">
    <property type="protein sequence ID" value="OGL81220.1"/>
    <property type="molecule type" value="Genomic_DNA"/>
</dbReference>
<reference evidence="2 3" key="1">
    <citation type="journal article" date="2016" name="Nat. Commun.">
        <title>Thousands of microbial genomes shed light on interconnected biogeochemical processes in an aquifer system.</title>
        <authorList>
            <person name="Anantharaman K."/>
            <person name="Brown C.T."/>
            <person name="Hug L.A."/>
            <person name="Sharon I."/>
            <person name="Castelle C.J."/>
            <person name="Probst A.J."/>
            <person name="Thomas B.C."/>
            <person name="Singh A."/>
            <person name="Wilkins M.J."/>
            <person name="Karaoz U."/>
            <person name="Brodie E.L."/>
            <person name="Williams K.H."/>
            <person name="Hubbard S.S."/>
            <person name="Banfield J.F."/>
        </authorList>
    </citation>
    <scope>NUCLEOTIDE SEQUENCE [LARGE SCALE GENOMIC DNA]</scope>
</reference>
<name>A0A1F7USE7_9BACT</name>
<accession>A0A1F7USE7</accession>
<keyword evidence="1" id="KW-0472">Membrane</keyword>
<feature type="transmembrane region" description="Helical" evidence="1">
    <location>
        <begin position="34"/>
        <end position="53"/>
    </location>
</feature>
<evidence type="ECO:0000313" key="2">
    <source>
        <dbReference type="EMBL" id="OGL81220.1"/>
    </source>
</evidence>
<keyword evidence="1" id="KW-1133">Transmembrane helix</keyword>
<comment type="caution">
    <text evidence="2">The sequence shown here is derived from an EMBL/GenBank/DDBJ whole genome shotgun (WGS) entry which is preliminary data.</text>
</comment>
<dbReference type="AlphaFoldDB" id="A0A1F7USE7"/>
<gene>
    <name evidence="2" type="ORF">A3B21_02935</name>
</gene>
<organism evidence="2 3">
    <name type="scientific">Candidatus Uhrbacteria bacterium RIFCSPLOWO2_01_FULL_47_24</name>
    <dbReference type="NCBI Taxonomy" id="1802401"/>
    <lineage>
        <taxon>Bacteria</taxon>
        <taxon>Candidatus Uhriibacteriota</taxon>
    </lineage>
</organism>
<proteinExistence type="predicted"/>
<evidence type="ECO:0000313" key="3">
    <source>
        <dbReference type="Proteomes" id="UP000176897"/>
    </source>
</evidence>
<dbReference type="STRING" id="1802401.A3B21_02935"/>
<dbReference type="Proteomes" id="UP000176897">
    <property type="component" value="Unassembled WGS sequence"/>
</dbReference>